<proteinExistence type="predicted"/>
<name>A0ABR2SGA1_9ROSI</name>
<comment type="caution">
    <text evidence="1">The sequence shown here is derived from an EMBL/GenBank/DDBJ whole genome shotgun (WGS) entry which is preliminary data.</text>
</comment>
<reference evidence="1 2" key="1">
    <citation type="journal article" date="2024" name="G3 (Bethesda)">
        <title>Genome assembly of Hibiscus sabdariffa L. provides insights into metabolisms of medicinal natural products.</title>
        <authorList>
            <person name="Kim T."/>
        </authorList>
    </citation>
    <scope>NUCLEOTIDE SEQUENCE [LARGE SCALE GENOMIC DNA]</scope>
    <source>
        <strain evidence="1">TK-2024</strain>
        <tissue evidence="1">Old leaves</tissue>
    </source>
</reference>
<accession>A0ABR2SGA1</accession>
<protein>
    <submittedName>
        <fullName evidence="1">Uncharacterized protein</fullName>
    </submittedName>
</protein>
<evidence type="ECO:0000313" key="1">
    <source>
        <dbReference type="EMBL" id="KAK9024167.1"/>
    </source>
</evidence>
<gene>
    <name evidence="1" type="ORF">V6N11_004344</name>
</gene>
<keyword evidence="2" id="KW-1185">Reference proteome</keyword>
<dbReference type="EMBL" id="JBBPBN010000015">
    <property type="protein sequence ID" value="KAK9024167.1"/>
    <property type="molecule type" value="Genomic_DNA"/>
</dbReference>
<evidence type="ECO:0000313" key="2">
    <source>
        <dbReference type="Proteomes" id="UP001396334"/>
    </source>
</evidence>
<sequence length="93" mass="10431">MLSVWFQTKTASYLQAHSRLYSSGSVGFVGRRSCSYSYNMSSNIMVDVVDQTLVPIDCLPHAVKTQQAIEQELDASKQLQFQLFKDSSSKAFV</sequence>
<dbReference type="Proteomes" id="UP001396334">
    <property type="component" value="Unassembled WGS sequence"/>
</dbReference>
<organism evidence="1 2">
    <name type="scientific">Hibiscus sabdariffa</name>
    <name type="common">roselle</name>
    <dbReference type="NCBI Taxonomy" id="183260"/>
    <lineage>
        <taxon>Eukaryota</taxon>
        <taxon>Viridiplantae</taxon>
        <taxon>Streptophyta</taxon>
        <taxon>Embryophyta</taxon>
        <taxon>Tracheophyta</taxon>
        <taxon>Spermatophyta</taxon>
        <taxon>Magnoliopsida</taxon>
        <taxon>eudicotyledons</taxon>
        <taxon>Gunneridae</taxon>
        <taxon>Pentapetalae</taxon>
        <taxon>rosids</taxon>
        <taxon>malvids</taxon>
        <taxon>Malvales</taxon>
        <taxon>Malvaceae</taxon>
        <taxon>Malvoideae</taxon>
        <taxon>Hibiscus</taxon>
    </lineage>
</organism>